<dbReference type="RefSeq" id="WP_133284116.1">
    <property type="nucleotide sequence ID" value="NZ_SMSI01000001.1"/>
</dbReference>
<comment type="subcellular location">
    <subcellularLocation>
        <location evidence="1 7">Cell membrane</location>
        <topology evidence="1 7">Multi-pass membrane protein</topology>
    </subcellularLocation>
</comment>
<evidence type="ECO:0000256" key="4">
    <source>
        <dbReference type="ARBA" id="ARBA00022692"/>
    </source>
</evidence>
<evidence type="ECO:0000256" key="7">
    <source>
        <dbReference type="RuleBase" id="RU362048"/>
    </source>
</evidence>
<evidence type="ECO:0000256" key="5">
    <source>
        <dbReference type="ARBA" id="ARBA00022989"/>
    </source>
</evidence>
<keyword evidence="5 7" id="KW-1133">Transmembrane helix</keyword>
<evidence type="ECO:0000256" key="3">
    <source>
        <dbReference type="ARBA" id="ARBA00022475"/>
    </source>
</evidence>
<feature type="transmembrane region" description="Helical" evidence="7">
    <location>
        <begin position="111"/>
        <end position="135"/>
    </location>
</feature>
<sequence length="208" mass="22012">MTFDSLVSAFVTIIVMYDPPGLAAIFLGLTAGMTRSERIQAALRGVILATGILVVFALTGSAILQALGISLEAFRIAGGILLFVIAFEMIFEKRHERHEKSAERAVTQDHIANVSVFPLAIPLIAGPGAISAVILLAGTFSAPVERLGLIGVLLVAAAVLVLTLMIADRVDKWLGTTGRAILTRLLGVLLAALSVQFVVDGLKQYFFA</sequence>
<feature type="transmembrane region" description="Helical" evidence="7">
    <location>
        <begin position="147"/>
        <end position="167"/>
    </location>
</feature>
<keyword evidence="3" id="KW-1003">Cell membrane</keyword>
<dbReference type="EMBL" id="SMSI01000001">
    <property type="protein sequence ID" value="TDH39285.1"/>
    <property type="molecule type" value="Genomic_DNA"/>
</dbReference>
<dbReference type="OrthoDB" id="21094at2"/>
<dbReference type="GO" id="GO:0005886">
    <property type="term" value="C:plasma membrane"/>
    <property type="evidence" value="ECO:0007669"/>
    <property type="project" value="UniProtKB-SubCell"/>
</dbReference>
<dbReference type="InterPro" id="IPR002771">
    <property type="entry name" value="Multi_antbiot-R_MarC"/>
</dbReference>
<feature type="transmembrane region" description="Helical" evidence="7">
    <location>
        <begin position="6"/>
        <end position="29"/>
    </location>
</feature>
<comment type="caution">
    <text evidence="8">The sequence shown here is derived from an EMBL/GenBank/DDBJ whole genome shotgun (WGS) entry which is preliminary data.</text>
</comment>
<dbReference type="NCBIfam" id="TIGR00427">
    <property type="entry name" value="NAAT family transporter"/>
    <property type="match status" value="1"/>
</dbReference>
<proteinExistence type="inferred from homology"/>
<evidence type="ECO:0000256" key="2">
    <source>
        <dbReference type="ARBA" id="ARBA00009784"/>
    </source>
</evidence>
<evidence type="ECO:0000256" key="1">
    <source>
        <dbReference type="ARBA" id="ARBA00004651"/>
    </source>
</evidence>
<keyword evidence="6 7" id="KW-0472">Membrane</keyword>
<feature type="transmembrane region" description="Helical" evidence="7">
    <location>
        <begin position="41"/>
        <end position="67"/>
    </location>
</feature>
<keyword evidence="9" id="KW-1185">Reference proteome</keyword>
<organism evidence="8 9">
    <name type="scientific">Pseudohoeflea suaedae</name>
    <dbReference type="NCBI Taxonomy" id="877384"/>
    <lineage>
        <taxon>Bacteria</taxon>
        <taxon>Pseudomonadati</taxon>
        <taxon>Pseudomonadota</taxon>
        <taxon>Alphaproteobacteria</taxon>
        <taxon>Hyphomicrobiales</taxon>
        <taxon>Rhizobiaceae</taxon>
        <taxon>Pseudohoeflea</taxon>
    </lineage>
</organism>
<feature type="transmembrane region" description="Helical" evidence="7">
    <location>
        <begin position="179"/>
        <end position="199"/>
    </location>
</feature>
<dbReference type="AlphaFoldDB" id="A0A4V6PK28"/>
<dbReference type="PANTHER" id="PTHR33508:SF1">
    <property type="entry name" value="UPF0056 MEMBRANE PROTEIN YHCE"/>
    <property type="match status" value="1"/>
</dbReference>
<reference evidence="8 9" key="1">
    <citation type="journal article" date="2013" name="Int. J. Syst. Evol. Microbiol.">
        <title>Hoeflea suaedae sp. nov., an endophytic bacterium isolated from the root of the halophyte Suaeda maritima.</title>
        <authorList>
            <person name="Chung E.J."/>
            <person name="Park J.A."/>
            <person name="Pramanik P."/>
            <person name="Bibi F."/>
            <person name="Jeon C.O."/>
            <person name="Chung Y.R."/>
        </authorList>
    </citation>
    <scope>NUCLEOTIDE SEQUENCE [LARGE SCALE GENOMIC DNA]</scope>
    <source>
        <strain evidence="8 9">YC6898</strain>
    </source>
</reference>
<evidence type="ECO:0000313" key="8">
    <source>
        <dbReference type="EMBL" id="TDH39285.1"/>
    </source>
</evidence>
<protein>
    <recommendedName>
        <fullName evidence="7">UPF0056 membrane protein</fullName>
    </recommendedName>
</protein>
<gene>
    <name evidence="8" type="ORF">E2A64_09555</name>
</gene>
<evidence type="ECO:0000313" key="9">
    <source>
        <dbReference type="Proteomes" id="UP000295131"/>
    </source>
</evidence>
<comment type="similarity">
    <text evidence="2 7">Belongs to the UPF0056 (MarC) family.</text>
</comment>
<keyword evidence="4 7" id="KW-0812">Transmembrane</keyword>
<feature type="transmembrane region" description="Helical" evidence="7">
    <location>
        <begin position="73"/>
        <end position="91"/>
    </location>
</feature>
<dbReference type="Pfam" id="PF01914">
    <property type="entry name" value="MarC"/>
    <property type="match status" value="1"/>
</dbReference>
<accession>A0A4V6PK28</accession>
<dbReference type="Proteomes" id="UP000295131">
    <property type="component" value="Unassembled WGS sequence"/>
</dbReference>
<evidence type="ECO:0000256" key="6">
    <source>
        <dbReference type="ARBA" id="ARBA00023136"/>
    </source>
</evidence>
<name>A0A4V6PK28_9HYPH</name>
<dbReference type="PANTHER" id="PTHR33508">
    <property type="entry name" value="UPF0056 MEMBRANE PROTEIN YHCE"/>
    <property type="match status" value="1"/>
</dbReference>